<keyword evidence="1" id="KW-0521">NADP</keyword>
<feature type="domain" description="NADP-dependent oxidoreductase" evidence="5">
    <location>
        <begin position="16"/>
        <end position="340"/>
    </location>
</feature>
<dbReference type="PANTHER" id="PTHR43364:SF4">
    <property type="entry name" value="NAD(P)-LINKED OXIDOREDUCTASE SUPERFAMILY PROTEIN"/>
    <property type="match status" value="1"/>
</dbReference>
<dbReference type="SUPFAM" id="SSF51430">
    <property type="entry name" value="NAD(P)-linked oxidoreductase"/>
    <property type="match status" value="1"/>
</dbReference>
<proteinExistence type="inferred from homology"/>
<evidence type="ECO:0000259" key="5">
    <source>
        <dbReference type="Pfam" id="PF00248"/>
    </source>
</evidence>
<dbReference type="Proteomes" id="UP000255207">
    <property type="component" value="Unassembled WGS sequence"/>
</dbReference>
<dbReference type="CDD" id="cd19094">
    <property type="entry name" value="AKR_Tas-like"/>
    <property type="match status" value="1"/>
</dbReference>
<dbReference type="OrthoDB" id="9803483at2"/>
<evidence type="ECO:0000313" key="6">
    <source>
        <dbReference type="EMBL" id="RDJ24791.1"/>
    </source>
</evidence>
<dbReference type="EMBL" id="QQTP01000006">
    <property type="protein sequence ID" value="RDJ24791.1"/>
    <property type="molecule type" value="Genomic_DNA"/>
</dbReference>
<comment type="caution">
    <text evidence="6">The sequence shown here is derived from an EMBL/GenBank/DDBJ whole genome shotgun (WGS) entry which is preliminary data.</text>
</comment>
<evidence type="ECO:0000313" key="7">
    <source>
        <dbReference type="Proteomes" id="UP000255207"/>
    </source>
</evidence>
<name>A0A370L6B0_9HYPH</name>
<evidence type="ECO:0000256" key="3">
    <source>
        <dbReference type="ARBA" id="ARBA00038157"/>
    </source>
</evidence>
<dbReference type="InterPro" id="IPR036812">
    <property type="entry name" value="NAD(P)_OxRdtase_dom_sf"/>
</dbReference>
<dbReference type="GO" id="GO:0016491">
    <property type="term" value="F:oxidoreductase activity"/>
    <property type="evidence" value="ECO:0007669"/>
    <property type="project" value="UniProtKB-KW"/>
</dbReference>
<reference evidence="7" key="1">
    <citation type="submission" date="2018-07" db="EMBL/GenBank/DDBJ databases">
        <authorList>
            <person name="Safronova V.I."/>
            <person name="Chirak E.R."/>
            <person name="Sazanova A.L."/>
        </authorList>
    </citation>
    <scope>NUCLEOTIDE SEQUENCE [LARGE SCALE GENOMIC DNA]</scope>
    <source>
        <strain evidence="7">RCAM04685</strain>
    </source>
</reference>
<dbReference type="FunFam" id="3.20.20.100:FF:000005">
    <property type="entry name" value="NADP(H)-dependent aldo-keto reductase"/>
    <property type="match status" value="1"/>
</dbReference>
<evidence type="ECO:0000256" key="4">
    <source>
        <dbReference type="ARBA" id="ARBA00070119"/>
    </source>
</evidence>
<dbReference type="InterPro" id="IPR023210">
    <property type="entry name" value="NADP_OxRdtase_dom"/>
</dbReference>
<dbReference type="RefSeq" id="WP_114829885.1">
    <property type="nucleotide sequence ID" value="NZ_QQTO01000033.1"/>
</dbReference>
<sequence length="349" mass="38250">MEYRQLGRSDIRVSAIALGTMTWGQQNTEAEGHAQLDHALDFGINFIDTAENYSIPPSKETQGSTERIIGTWLKARGKRDKIVLASKVSGPSDRTYLRSDGQFPRLDARNLNEAIDNSLARLQTDYLDLYQLHWPHRPLALFGGGAHAQSRGGDGSEVPIEETLDALDGLVRAGKVRHIGLSNETAWGLSRFLHLSEVKGWPRVASVQNAYNLLNRTYEVGLAEFCEREQVGLMAYSPLGQGYLTGKYQRGARPPGARVTLFSRGNRYEKPGTEAAIDAYLAIARDFGLDPAQLAIAYVTSRPFVTANIIGATSIEQLKADLASVDVVITPEIEARIDAVHQLHGSPAP</sequence>
<accession>A0A370L6B0</accession>
<dbReference type="Gene3D" id="3.20.20.100">
    <property type="entry name" value="NADP-dependent oxidoreductase domain"/>
    <property type="match status" value="1"/>
</dbReference>
<dbReference type="Pfam" id="PF00248">
    <property type="entry name" value="Aldo_ket_red"/>
    <property type="match status" value="1"/>
</dbReference>
<protein>
    <recommendedName>
        <fullName evidence="4">Protein tas</fullName>
    </recommendedName>
</protein>
<evidence type="ECO:0000256" key="2">
    <source>
        <dbReference type="ARBA" id="ARBA00023002"/>
    </source>
</evidence>
<keyword evidence="7" id="KW-1185">Reference proteome</keyword>
<dbReference type="PANTHER" id="PTHR43364">
    <property type="entry name" value="NADH-SPECIFIC METHYLGLYOXAL REDUCTASE-RELATED"/>
    <property type="match status" value="1"/>
</dbReference>
<keyword evidence="2" id="KW-0560">Oxidoreductase</keyword>
<comment type="similarity">
    <text evidence="3">Belongs to the aldo/keto reductase family. Aldo/keto reductase 2 subfamily.</text>
</comment>
<organism evidence="6 7">
    <name type="scientific">Bosea caraganae</name>
    <dbReference type="NCBI Taxonomy" id="2763117"/>
    <lineage>
        <taxon>Bacteria</taxon>
        <taxon>Pseudomonadati</taxon>
        <taxon>Pseudomonadota</taxon>
        <taxon>Alphaproteobacteria</taxon>
        <taxon>Hyphomicrobiales</taxon>
        <taxon>Boseaceae</taxon>
        <taxon>Bosea</taxon>
    </lineage>
</organism>
<gene>
    <name evidence="6" type="ORF">DWE98_13695</name>
</gene>
<evidence type="ECO:0000256" key="1">
    <source>
        <dbReference type="ARBA" id="ARBA00022857"/>
    </source>
</evidence>
<dbReference type="AlphaFoldDB" id="A0A370L6B0"/>
<dbReference type="InterPro" id="IPR050523">
    <property type="entry name" value="AKR_Detox_Biosynth"/>
</dbReference>